<evidence type="ECO:0000313" key="3">
    <source>
        <dbReference type="Proteomes" id="UP000681356"/>
    </source>
</evidence>
<sequence>MDEFPPFSITPSNGFRDWLHAENGSIAFTTYQVGKLFTVGINPDTEDLSVFERSFPKCMGLAVENSNGQTGLWVSTLFQLWRFQDLLGDQGQTEDGFDAVFVPLVGHTTGEIDVHDICPRVSDPDPLFVATRFNCLATLARNASFQPLWHPPFIDRIVPEDRCHLNGLAMRGGKPGFVTCVAAGNTAGAWRDHRRDGGIVIDVDSGAIVGSGLSMPHSPRWHDGTLYVLQSGSGEFGRMDLATGRFEPICFLPGFARGIALTGTHAIIGVSRPRRQAAFEGLALEDRLGRTGQEPQCMIAVVDLHSGEIAHSLVIEGVVRELYDVAIIPRVRRPKLLGFATPEIRFQIRPGPLAQKR</sequence>
<dbReference type="InterPro" id="IPR017481">
    <property type="entry name" value="CHP03032"/>
</dbReference>
<gene>
    <name evidence="2" type="ORF">KB874_03160</name>
</gene>
<dbReference type="Pfam" id="PF16261">
    <property type="entry name" value="DUF4915"/>
    <property type="match status" value="1"/>
</dbReference>
<dbReference type="SUPFAM" id="SSF63825">
    <property type="entry name" value="YWTD domain"/>
    <property type="match status" value="1"/>
</dbReference>
<organism evidence="2 3">
    <name type="scientific">Thetidibacter halocola</name>
    <dbReference type="NCBI Taxonomy" id="2827239"/>
    <lineage>
        <taxon>Bacteria</taxon>
        <taxon>Pseudomonadati</taxon>
        <taxon>Pseudomonadota</taxon>
        <taxon>Alphaproteobacteria</taxon>
        <taxon>Rhodobacterales</taxon>
        <taxon>Roseobacteraceae</taxon>
        <taxon>Thetidibacter</taxon>
    </lineage>
</organism>
<keyword evidence="3" id="KW-1185">Reference proteome</keyword>
<proteinExistence type="predicted"/>
<dbReference type="EMBL" id="JAGTUU010000001">
    <property type="protein sequence ID" value="MBS0123122.1"/>
    <property type="molecule type" value="Genomic_DNA"/>
</dbReference>
<evidence type="ECO:0000313" key="2">
    <source>
        <dbReference type="EMBL" id="MBS0123122.1"/>
    </source>
</evidence>
<protein>
    <submittedName>
        <fullName evidence="2">TIGR03032 family protein</fullName>
    </submittedName>
</protein>
<dbReference type="RefSeq" id="WP_212535080.1">
    <property type="nucleotide sequence ID" value="NZ_JAGTUU010000001.1"/>
</dbReference>
<dbReference type="Proteomes" id="UP000681356">
    <property type="component" value="Unassembled WGS sequence"/>
</dbReference>
<evidence type="ECO:0000259" key="1">
    <source>
        <dbReference type="Pfam" id="PF16261"/>
    </source>
</evidence>
<feature type="domain" description="Conserved hypothetical protein CHP03032" evidence="1">
    <location>
        <begin position="15"/>
        <end position="337"/>
    </location>
</feature>
<accession>A0A8J8B6A9</accession>
<dbReference type="NCBIfam" id="TIGR03032">
    <property type="entry name" value="TIGR03032 family protein"/>
    <property type="match status" value="1"/>
</dbReference>
<comment type="caution">
    <text evidence="2">The sequence shown here is derived from an EMBL/GenBank/DDBJ whole genome shotgun (WGS) entry which is preliminary data.</text>
</comment>
<dbReference type="AlphaFoldDB" id="A0A8J8B6A9"/>
<name>A0A8J8B6A9_9RHOB</name>
<reference evidence="2" key="1">
    <citation type="submission" date="2021-04" db="EMBL/GenBank/DDBJ databases">
        <authorList>
            <person name="Yoon J."/>
        </authorList>
    </citation>
    <scope>NUCLEOTIDE SEQUENCE</scope>
    <source>
        <strain evidence="2">KMU-90</strain>
    </source>
</reference>